<evidence type="ECO:0000313" key="2">
    <source>
        <dbReference type="EMBL" id="MFD2788542.1"/>
    </source>
</evidence>
<evidence type="ECO:0000256" key="1">
    <source>
        <dbReference type="SAM" id="SignalP"/>
    </source>
</evidence>
<proteinExistence type="predicted"/>
<keyword evidence="1" id="KW-0732">Signal</keyword>
<organism evidence="2 3">
    <name type="scientific">Arenibacter antarcticus</name>
    <dbReference type="NCBI Taxonomy" id="2040469"/>
    <lineage>
        <taxon>Bacteria</taxon>
        <taxon>Pseudomonadati</taxon>
        <taxon>Bacteroidota</taxon>
        <taxon>Flavobacteriia</taxon>
        <taxon>Flavobacteriales</taxon>
        <taxon>Flavobacteriaceae</taxon>
        <taxon>Arenibacter</taxon>
    </lineage>
</organism>
<keyword evidence="3" id="KW-1185">Reference proteome</keyword>
<name>A0ABW5VC24_9FLAO</name>
<dbReference type="Proteomes" id="UP001597532">
    <property type="component" value="Unassembled WGS sequence"/>
</dbReference>
<dbReference type="RefSeq" id="WP_251807059.1">
    <property type="nucleotide sequence ID" value="NZ_CP166679.1"/>
</dbReference>
<dbReference type="EMBL" id="JBHUOK010000004">
    <property type="protein sequence ID" value="MFD2788542.1"/>
    <property type="molecule type" value="Genomic_DNA"/>
</dbReference>
<dbReference type="NCBIfam" id="TIGR03519">
    <property type="entry name" value="T9SS_PorP_fam"/>
    <property type="match status" value="1"/>
</dbReference>
<sequence length="330" mass="37201">MRKQIITLLTVGLLSIAVKAQDPVFTQYFLMPETLNPGFSGYTETTYAGIIHRTQWPNLDLKINTQYGFINFWSDAMTSGYGISVLNQTESTNKYRLSQVNANYAYRVQLNRDWYFRPGIEVGYGMKSYGFQNLLLSDQINIGTGAINNSSIDPSLYSDNIKFLDISVGMVVHNDNAWMGVSLKHLNKPNISLTPGGQVALETFFSAAAGYKFYIDDYIDVRLFPYETYMMLSTNYMAQGAFNRLDLAASLIFDRFFLGTSLVTNPALNGDHNELVTSLNLFGGLQIDQLKFGLSYDINTTRIKSTGGVYELSLTYQFNLDRHCFGCPDY</sequence>
<protein>
    <submittedName>
        <fullName evidence="2">PorP/SprF family type IX secretion system membrane protein</fullName>
    </submittedName>
</protein>
<gene>
    <name evidence="2" type="ORF">ACFS1K_02065</name>
</gene>
<comment type="caution">
    <text evidence="2">The sequence shown here is derived from an EMBL/GenBank/DDBJ whole genome shotgun (WGS) entry which is preliminary data.</text>
</comment>
<dbReference type="Pfam" id="PF11751">
    <property type="entry name" value="PorP_SprF"/>
    <property type="match status" value="1"/>
</dbReference>
<accession>A0ABW5VC24</accession>
<evidence type="ECO:0000313" key="3">
    <source>
        <dbReference type="Proteomes" id="UP001597532"/>
    </source>
</evidence>
<dbReference type="InterPro" id="IPR019861">
    <property type="entry name" value="PorP/SprF_Bacteroidetes"/>
</dbReference>
<reference evidence="3" key="1">
    <citation type="journal article" date="2019" name="Int. J. Syst. Evol. Microbiol.">
        <title>The Global Catalogue of Microorganisms (GCM) 10K type strain sequencing project: providing services to taxonomists for standard genome sequencing and annotation.</title>
        <authorList>
            <consortium name="The Broad Institute Genomics Platform"/>
            <consortium name="The Broad Institute Genome Sequencing Center for Infectious Disease"/>
            <person name="Wu L."/>
            <person name="Ma J."/>
        </authorList>
    </citation>
    <scope>NUCLEOTIDE SEQUENCE [LARGE SCALE GENOMIC DNA]</scope>
    <source>
        <strain evidence="3">KCTC 52924</strain>
    </source>
</reference>
<feature type="signal peptide" evidence="1">
    <location>
        <begin position="1"/>
        <end position="20"/>
    </location>
</feature>
<feature type="chain" id="PRO_5045576692" evidence="1">
    <location>
        <begin position="21"/>
        <end position="330"/>
    </location>
</feature>